<sequence length="492" mass="53895">MTDYEVAVIGAGVSGIGAAARLIQQGVRNFVVLEKGDALGGTWRDNIYPGCGCDVPSRLYSYTFAPNPEWTRVFAKQAEILDYLRDTATRHGVTDHVRFGVEVLRAQWDPATARWRLSTSDGDVTARAVIAAAGPWHTPNLPDIPGLAGFDGPVFHSSRWDHDVDLTGKRVAVVGSGASAVQFVPAIAPAVRRLHLFQRTPQWVLPKPDHHVPQAERRLLRWSRALTSLRGLEYRSLEALGYAFRRPRTQPLLRAIATMNIRRAIRDPRLRRKVTPDYPVGCTRPLVSNDYYPALARPNVDVHATGVTEVRGNTVIGDDGTAAEVDAIILGTGFRILDLPVAGRVFDAAGASLADHWQGSPQAYLGTTVAGFPNLFLVLGPSLGTINSAFVVVEAQLAHIMRALRLLRTADSIEVRQDVQDAFNARVQAALPSTAYHAGNCRSYYIDANGRNSFSWPWATDRMVSQLSRFDPADYRVVESAVTCSSAAKEVR</sequence>
<keyword evidence="2" id="KW-0285">Flavoprotein</keyword>
<dbReference type="GO" id="GO:0004499">
    <property type="term" value="F:N,N-dimethylaniline monooxygenase activity"/>
    <property type="evidence" value="ECO:0007669"/>
    <property type="project" value="InterPro"/>
</dbReference>
<dbReference type="InterPro" id="IPR020946">
    <property type="entry name" value="Flavin_mOase-like"/>
</dbReference>
<dbReference type="Pfam" id="PF00743">
    <property type="entry name" value="FMO-like"/>
    <property type="match status" value="1"/>
</dbReference>
<gene>
    <name evidence="5" type="ORF">BCF44_113157</name>
</gene>
<keyword evidence="3" id="KW-0274">FAD</keyword>
<evidence type="ECO:0000256" key="1">
    <source>
        <dbReference type="ARBA" id="ARBA00010139"/>
    </source>
</evidence>
<comment type="similarity">
    <text evidence="1">Belongs to the FAD-binding monooxygenase family.</text>
</comment>
<organism evidence="5 6">
    <name type="scientific">Kutzneria buriramensis</name>
    <dbReference type="NCBI Taxonomy" id="1045776"/>
    <lineage>
        <taxon>Bacteria</taxon>
        <taxon>Bacillati</taxon>
        <taxon>Actinomycetota</taxon>
        <taxon>Actinomycetes</taxon>
        <taxon>Pseudonocardiales</taxon>
        <taxon>Pseudonocardiaceae</taxon>
        <taxon>Kutzneria</taxon>
    </lineage>
</organism>
<dbReference type="RefSeq" id="WP_116178641.1">
    <property type="nucleotide sequence ID" value="NZ_CP144375.1"/>
</dbReference>
<evidence type="ECO:0000313" key="6">
    <source>
        <dbReference type="Proteomes" id="UP000256269"/>
    </source>
</evidence>
<dbReference type="PANTHER" id="PTHR42877">
    <property type="entry name" value="L-ORNITHINE N(5)-MONOOXYGENASE-RELATED"/>
    <property type="match status" value="1"/>
</dbReference>
<dbReference type="PRINTS" id="PR00469">
    <property type="entry name" value="PNDRDTASEII"/>
</dbReference>
<dbReference type="SUPFAM" id="SSF51905">
    <property type="entry name" value="FAD/NAD(P)-binding domain"/>
    <property type="match status" value="2"/>
</dbReference>
<dbReference type="OrthoDB" id="5168853at2"/>
<dbReference type="Proteomes" id="UP000256269">
    <property type="component" value="Unassembled WGS sequence"/>
</dbReference>
<keyword evidence="4" id="KW-0560">Oxidoreductase</keyword>
<comment type="caution">
    <text evidence="5">The sequence shown here is derived from an EMBL/GenBank/DDBJ whole genome shotgun (WGS) entry which is preliminary data.</text>
</comment>
<evidence type="ECO:0000313" key="5">
    <source>
        <dbReference type="EMBL" id="REH39302.1"/>
    </source>
</evidence>
<dbReference type="GO" id="GO:0050661">
    <property type="term" value="F:NADP binding"/>
    <property type="evidence" value="ECO:0007669"/>
    <property type="project" value="InterPro"/>
</dbReference>
<proteinExistence type="inferred from homology"/>
<reference evidence="5 6" key="1">
    <citation type="submission" date="2018-08" db="EMBL/GenBank/DDBJ databases">
        <title>Genomic Encyclopedia of Archaeal and Bacterial Type Strains, Phase II (KMG-II): from individual species to whole genera.</title>
        <authorList>
            <person name="Goeker M."/>
        </authorList>
    </citation>
    <scope>NUCLEOTIDE SEQUENCE [LARGE SCALE GENOMIC DNA]</scope>
    <source>
        <strain evidence="5 6">DSM 45791</strain>
    </source>
</reference>
<dbReference type="AlphaFoldDB" id="A0A3E0H767"/>
<evidence type="ECO:0000256" key="2">
    <source>
        <dbReference type="ARBA" id="ARBA00022630"/>
    </source>
</evidence>
<dbReference type="InterPro" id="IPR051209">
    <property type="entry name" value="FAD-bind_Monooxygenase_sf"/>
</dbReference>
<evidence type="ECO:0000256" key="4">
    <source>
        <dbReference type="ARBA" id="ARBA00023002"/>
    </source>
</evidence>
<dbReference type="GO" id="GO:0050660">
    <property type="term" value="F:flavin adenine dinucleotide binding"/>
    <property type="evidence" value="ECO:0007669"/>
    <property type="project" value="InterPro"/>
</dbReference>
<keyword evidence="6" id="KW-1185">Reference proteome</keyword>
<accession>A0A3E0H767</accession>
<dbReference type="Gene3D" id="3.50.50.60">
    <property type="entry name" value="FAD/NAD(P)-binding domain"/>
    <property type="match status" value="3"/>
</dbReference>
<name>A0A3E0H767_9PSEU</name>
<protein>
    <submittedName>
        <fullName evidence="5">Cation diffusion facilitator CzcD-associated flavoprotein CzcO</fullName>
    </submittedName>
</protein>
<dbReference type="PANTHER" id="PTHR42877:SF4">
    <property type="entry name" value="FAD_NAD(P)-BINDING DOMAIN-CONTAINING PROTEIN-RELATED"/>
    <property type="match status" value="1"/>
</dbReference>
<dbReference type="EMBL" id="QUNO01000013">
    <property type="protein sequence ID" value="REH39302.1"/>
    <property type="molecule type" value="Genomic_DNA"/>
</dbReference>
<dbReference type="InterPro" id="IPR036188">
    <property type="entry name" value="FAD/NAD-bd_sf"/>
</dbReference>
<evidence type="ECO:0000256" key="3">
    <source>
        <dbReference type="ARBA" id="ARBA00022827"/>
    </source>
</evidence>